<feature type="domain" description="Aminotransferase class I/classII large" evidence="4">
    <location>
        <begin position="31"/>
        <end position="384"/>
    </location>
</feature>
<dbReference type="PANTHER" id="PTHR42832:SF2">
    <property type="entry name" value="ASPARTATE TRANSAMINASE"/>
    <property type="match status" value="1"/>
</dbReference>
<dbReference type="InterPro" id="IPR015421">
    <property type="entry name" value="PyrdxlP-dep_Trfase_major"/>
</dbReference>
<dbReference type="NCBIfam" id="NF005613">
    <property type="entry name" value="PRK07366.1"/>
    <property type="match status" value="1"/>
</dbReference>
<dbReference type="CDD" id="cd00609">
    <property type="entry name" value="AAT_like"/>
    <property type="match status" value="1"/>
</dbReference>
<name>K9TRA0_9CYAN</name>
<keyword evidence="6" id="KW-1185">Reference proteome</keyword>
<accession>K9TRA0</accession>
<dbReference type="Gene3D" id="3.90.1150.10">
    <property type="entry name" value="Aspartate Aminotransferase, domain 1"/>
    <property type="match status" value="1"/>
</dbReference>
<evidence type="ECO:0000256" key="1">
    <source>
        <dbReference type="ARBA" id="ARBA00001933"/>
    </source>
</evidence>
<dbReference type="InterPro" id="IPR004839">
    <property type="entry name" value="Aminotransferase_I/II_large"/>
</dbReference>
<dbReference type="Proteomes" id="UP000010367">
    <property type="component" value="Chromosome"/>
</dbReference>
<evidence type="ECO:0000259" key="4">
    <source>
        <dbReference type="Pfam" id="PF00155"/>
    </source>
</evidence>
<keyword evidence="2 5" id="KW-0032">Aminotransferase</keyword>
<dbReference type="PATRIC" id="fig|56110.3.peg.6349"/>
<sequence length="390" mass="42778">MQFANRLEPLRSNVFADMDNAKAKAKAAGLKVIDLSLGSSDLPPAPHIIEAIASSLPDRNSHGYVLFHRTQAFREAAARWYHQRYGIAVDPQTEVLALIGSQEGTAHLPLAILNPGDFALLMDPGYPSHAGGVYLASGQIYGMPLREENGFLPVFEEIPQGVLNQARMMVLSYPHNPTTAIAPLSFFQEAVAFCQQHQLVLIHDFPYADLVFDAQISVPSVLQADPEKTVSIEFFTLSKSYNMGGLRVGYAIGNPELIKALRQVKAAVDFNQYQGILNGAIAALTGPQDTVGEMTSIFRNRRDAFVNALHRIGWQVPMPESTMYVWAKLPEQWANNSIGFCTQMVEKTGIAASPGSGFGKMGQGYVRFALVWDPPVLEEAVERIAQFLNS</sequence>
<dbReference type="InParanoid" id="K9TRA0"/>
<dbReference type="Pfam" id="PF00155">
    <property type="entry name" value="Aminotran_1_2"/>
    <property type="match status" value="1"/>
</dbReference>
<keyword evidence="3 5" id="KW-0808">Transferase</keyword>
<dbReference type="KEGG" id="oac:Oscil6304_5191"/>
<dbReference type="InterPro" id="IPR015424">
    <property type="entry name" value="PyrdxlP-dep_Trfase"/>
</dbReference>
<dbReference type="Gene3D" id="3.40.640.10">
    <property type="entry name" value="Type I PLP-dependent aspartate aminotransferase-like (Major domain)"/>
    <property type="match status" value="1"/>
</dbReference>
<dbReference type="InterPro" id="IPR015422">
    <property type="entry name" value="PyrdxlP-dep_Trfase_small"/>
</dbReference>
<dbReference type="GO" id="GO:0008483">
    <property type="term" value="F:transaminase activity"/>
    <property type="evidence" value="ECO:0007669"/>
    <property type="project" value="UniProtKB-KW"/>
</dbReference>
<dbReference type="eggNOG" id="COG0436">
    <property type="taxonomic scope" value="Bacteria"/>
</dbReference>
<comment type="cofactor">
    <cofactor evidence="1">
        <name>pyridoxal 5'-phosphate</name>
        <dbReference type="ChEBI" id="CHEBI:597326"/>
    </cofactor>
</comment>
<dbReference type="OrthoDB" id="9802328at2"/>
<dbReference type="GO" id="GO:0030170">
    <property type="term" value="F:pyridoxal phosphate binding"/>
    <property type="evidence" value="ECO:0007669"/>
    <property type="project" value="InterPro"/>
</dbReference>
<dbReference type="InterPro" id="IPR050881">
    <property type="entry name" value="LL-DAP_aminotransferase"/>
</dbReference>
<dbReference type="STRING" id="56110.Oscil6304_5191"/>
<gene>
    <name evidence="5" type="ORF">Oscil6304_5191</name>
</gene>
<dbReference type="AlphaFoldDB" id="K9TRA0"/>
<protein>
    <submittedName>
        <fullName evidence="5">Aspartate/tyrosine/aromatic aminotransferase</fullName>
    </submittedName>
</protein>
<dbReference type="HOGENOM" id="CLU_017584_4_5_3"/>
<dbReference type="RefSeq" id="WP_015151305.1">
    <property type="nucleotide sequence ID" value="NC_019693.1"/>
</dbReference>
<organism evidence="5 6">
    <name type="scientific">Oscillatoria acuminata PCC 6304</name>
    <dbReference type="NCBI Taxonomy" id="56110"/>
    <lineage>
        <taxon>Bacteria</taxon>
        <taxon>Bacillati</taxon>
        <taxon>Cyanobacteriota</taxon>
        <taxon>Cyanophyceae</taxon>
        <taxon>Oscillatoriophycideae</taxon>
        <taxon>Oscillatoriales</taxon>
        <taxon>Oscillatoriaceae</taxon>
        <taxon>Oscillatoria</taxon>
    </lineage>
</organism>
<dbReference type="PANTHER" id="PTHR42832">
    <property type="entry name" value="AMINO ACID AMINOTRANSFERASE"/>
    <property type="match status" value="1"/>
</dbReference>
<dbReference type="EMBL" id="CP003607">
    <property type="protein sequence ID" value="AFY84691.1"/>
    <property type="molecule type" value="Genomic_DNA"/>
</dbReference>
<proteinExistence type="predicted"/>
<evidence type="ECO:0000313" key="6">
    <source>
        <dbReference type="Proteomes" id="UP000010367"/>
    </source>
</evidence>
<evidence type="ECO:0000256" key="3">
    <source>
        <dbReference type="ARBA" id="ARBA00022679"/>
    </source>
</evidence>
<evidence type="ECO:0000313" key="5">
    <source>
        <dbReference type="EMBL" id="AFY84691.1"/>
    </source>
</evidence>
<dbReference type="SUPFAM" id="SSF53383">
    <property type="entry name" value="PLP-dependent transferases"/>
    <property type="match status" value="1"/>
</dbReference>
<reference evidence="5 6" key="1">
    <citation type="submission" date="2012-06" db="EMBL/GenBank/DDBJ databases">
        <title>Finished chromosome of genome of Oscillatoria acuminata PCC 6304.</title>
        <authorList>
            <consortium name="US DOE Joint Genome Institute"/>
            <person name="Gugger M."/>
            <person name="Coursin T."/>
            <person name="Rippka R."/>
            <person name="Tandeau De Marsac N."/>
            <person name="Huntemann M."/>
            <person name="Wei C.-L."/>
            <person name="Han J."/>
            <person name="Detter J.C."/>
            <person name="Han C."/>
            <person name="Tapia R."/>
            <person name="Davenport K."/>
            <person name="Daligault H."/>
            <person name="Erkkila T."/>
            <person name="Gu W."/>
            <person name="Munk A.C.C."/>
            <person name="Teshima H."/>
            <person name="Xu Y."/>
            <person name="Chain P."/>
            <person name="Chen A."/>
            <person name="Krypides N."/>
            <person name="Mavromatis K."/>
            <person name="Markowitz V."/>
            <person name="Szeto E."/>
            <person name="Ivanova N."/>
            <person name="Mikhailova N."/>
            <person name="Ovchinnikova G."/>
            <person name="Pagani I."/>
            <person name="Pati A."/>
            <person name="Goodwin L."/>
            <person name="Peters L."/>
            <person name="Pitluck S."/>
            <person name="Woyke T."/>
            <person name="Kerfeld C."/>
        </authorList>
    </citation>
    <scope>NUCLEOTIDE SEQUENCE [LARGE SCALE GENOMIC DNA]</scope>
    <source>
        <strain evidence="5 6">PCC 6304</strain>
    </source>
</reference>
<evidence type="ECO:0000256" key="2">
    <source>
        <dbReference type="ARBA" id="ARBA00022576"/>
    </source>
</evidence>